<geneLocation type="plasmid" evidence="2">
    <name>pTfr12</name>
</geneLocation>
<reference evidence="1 3" key="1">
    <citation type="submission" date="2021-03" db="EMBL/GenBank/DDBJ databases">
        <title>Draft genome and methylome analysis of Thiotrix fructosivoruns ATCC 49748.</title>
        <authorList>
            <person name="Fomenkov A."/>
            <person name="Grabovich M.Y."/>
            <person name="Roberts R.J."/>
        </authorList>
    </citation>
    <scope>NUCLEOTIDE SEQUENCE [LARGE SCALE GENOMIC DNA]</scope>
    <source>
        <strain evidence="1 3">ATCC 49748</strain>
        <plasmid evidence="1">pTfr12</plasmid>
    </source>
</reference>
<dbReference type="EMBL" id="JAFMPM010000002">
    <property type="protein sequence ID" value="MBO0611336.1"/>
    <property type="molecule type" value="Genomic_DNA"/>
</dbReference>
<dbReference type="Proteomes" id="UP000664466">
    <property type="component" value="Unassembled WGS sequence"/>
</dbReference>
<gene>
    <name evidence="1" type="ORF">J1836_00080</name>
    <name evidence="2" type="ORF">J1836_020060</name>
</gene>
<accession>A0A8B0STD8</accession>
<proteinExistence type="predicted"/>
<keyword evidence="3" id="KW-1185">Reference proteome</keyword>
<dbReference type="AlphaFoldDB" id="A0A8B0STD8"/>
<evidence type="ECO:0000313" key="3">
    <source>
        <dbReference type="Proteomes" id="UP000664466"/>
    </source>
</evidence>
<name>A0A8B0STD8_9GAMM</name>
<evidence type="ECO:0000313" key="2">
    <source>
        <dbReference type="EMBL" id="QTX12947.1"/>
    </source>
</evidence>
<keyword evidence="2" id="KW-0614">Plasmid</keyword>
<evidence type="ECO:0000313" key="1">
    <source>
        <dbReference type="EMBL" id="MBO0611336.1"/>
    </source>
</evidence>
<reference evidence="2" key="2">
    <citation type="submission" date="2021-04" db="EMBL/GenBank/DDBJ databases">
        <title>Complete Genome and methylome analysis of Thiothrix fructosivorans ATCC 49748.</title>
        <authorList>
            <person name="Fomenkov A."/>
            <person name="Sun L."/>
            <person name="Vincze T."/>
            <person name="Grabovich M.Y."/>
            <person name="Roberts R.J."/>
        </authorList>
    </citation>
    <scope>NUCLEOTIDE SEQUENCE</scope>
    <source>
        <strain evidence="2">ATCC 49748</strain>
        <plasmid evidence="2">pTfr12</plasmid>
    </source>
</reference>
<sequence length="78" mass="8659">MDFFKNESEVMILKGQNHDLNIENRLDRVSLYGSVDITRDQEGLAQALRLKEVVDSMVSALNAEQLSGVLPAKVTPAE</sequence>
<organism evidence="2">
    <name type="scientific">Thiothrix fructosivorans</name>
    <dbReference type="NCBI Taxonomy" id="111770"/>
    <lineage>
        <taxon>Bacteria</taxon>
        <taxon>Pseudomonadati</taxon>
        <taxon>Pseudomonadota</taxon>
        <taxon>Gammaproteobacteria</taxon>
        <taxon>Thiotrichales</taxon>
        <taxon>Thiotrichaceae</taxon>
        <taxon>Thiothrix</taxon>
    </lineage>
</organism>
<dbReference type="EMBL" id="CP072749">
    <property type="protein sequence ID" value="QTX12947.1"/>
    <property type="molecule type" value="Genomic_DNA"/>
</dbReference>
<protein>
    <submittedName>
        <fullName evidence="2">Uncharacterized protein</fullName>
    </submittedName>
</protein>